<evidence type="ECO:0000313" key="3">
    <source>
        <dbReference type="Proteomes" id="UP000549911"/>
    </source>
</evidence>
<reference evidence="2 3" key="1">
    <citation type="submission" date="2020-07" db="EMBL/GenBank/DDBJ databases">
        <authorList>
            <person name="Partida-Martinez L."/>
            <person name="Huntemann M."/>
            <person name="Clum A."/>
            <person name="Wang J."/>
            <person name="Palaniappan K."/>
            <person name="Ritter S."/>
            <person name="Chen I.-M."/>
            <person name="Stamatis D."/>
            <person name="Reddy T."/>
            <person name="O'Malley R."/>
            <person name="Daum C."/>
            <person name="Shapiro N."/>
            <person name="Ivanova N."/>
            <person name="Kyrpides N."/>
            <person name="Woyke T."/>
        </authorList>
    </citation>
    <scope>NUCLEOTIDE SEQUENCE [LARGE SCALE GENOMIC DNA]</scope>
    <source>
        <strain evidence="2 3">AT2.17</strain>
    </source>
</reference>
<feature type="signal peptide" evidence="1">
    <location>
        <begin position="1"/>
        <end position="27"/>
    </location>
</feature>
<proteinExistence type="predicted"/>
<accession>A0A7Y9H137</accession>
<dbReference type="PROSITE" id="PS51318">
    <property type="entry name" value="TAT"/>
    <property type="match status" value="1"/>
</dbReference>
<feature type="chain" id="PRO_5038423587" description="Peptidase M12B domain-containing protein" evidence="1">
    <location>
        <begin position="28"/>
        <end position="625"/>
    </location>
</feature>
<evidence type="ECO:0000256" key="1">
    <source>
        <dbReference type="SAM" id="SignalP"/>
    </source>
</evidence>
<dbReference type="AlphaFoldDB" id="A0A7Y9H137"/>
<gene>
    <name evidence="2" type="ORF">F4692_001139</name>
</gene>
<dbReference type="InterPro" id="IPR006311">
    <property type="entry name" value="TAT_signal"/>
</dbReference>
<keyword evidence="1" id="KW-0732">Signal</keyword>
<comment type="caution">
    <text evidence="2">The sequence shown here is derived from an EMBL/GenBank/DDBJ whole genome shotgun (WGS) entry which is preliminary data.</text>
</comment>
<dbReference type="RefSeq" id="WP_179618622.1">
    <property type="nucleotide sequence ID" value="NZ_JACCBW010000001.1"/>
</dbReference>
<dbReference type="Proteomes" id="UP000549911">
    <property type="component" value="Unassembled WGS sequence"/>
</dbReference>
<protein>
    <recommendedName>
        <fullName evidence="4">Peptidase M12B domain-containing protein</fullName>
    </recommendedName>
</protein>
<keyword evidence="3" id="KW-1185">Reference proteome</keyword>
<evidence type="ECO:0000313" key="2">
    <source>
        <dbReference type="EMBL" id="NYE36035.1"/>
    </source>
</evidence>
<organism evidence="2 3">
    <name type="scientific">Nocardioides cavernae</name>
    <dbReference type="NCBI Taxonomy" id="1921566"/>
    <lineage>
        <taxon>Bacteria</taxon>
        <taxon>Bacillati</taxon>
        <taxon>Actinomycetota</taxon>
        <taxon>Actinomycetes</taxon>
        <taxon>Propionibacteriales</taxon>
        <taxon>Nocardioidaceae</taxon>
        <taxon>Nocardioides</taxon>
    </lineage>
</organism>
<sequence>MTMPDRRRRALLTSVAGLCAIALAATAAPVTTATASSGDKVRTVDLLSAPTSARTTAVDGERSRGVQVDVTALDDLRTGDRVGLDLFEGASVTAIVEDRTRTAEATTWSGGLLGEDGTFTAAEVDGTVHLNVASVEHGTFEVASTPGGAYAVTEAGAMPPTGPDAVDPATHDLAEAAHDHDHEAKDVHRRAPSAYARDLGPARLRDAPGVIDVAIVYPAALATQMTPAARQAQFELGIAQTNEAFRNSGIPTQVRLVGTRQSASTQSTNLSTNLRGLATPGDGLFDEAQALREETHADLVSLWMAGSVPAGASCGQGYLSGINPANDAEWAGWTVVYAASCATEFRVFTHELGHNFSADHNVGASSPPLAESKPYARGYVDVPAKTITVMSYYEQCVSAQVNCTRIGYFSSPNVVAAGRVQGTAATNNVQAITEQIASIASYRQSQIYPGSVAIGGNARFKASATAASTEWAPAVTLGYQWFVDGVPVPGATASTFKASRRDIGKTLTLRVTGSAPYYAPVSVDTAGVVIGKAAFRTKRPKLRGVARAGRVLSVSVKGWKPAPKKKSVKVRYQWLKNGKKIKGAKKATYRVRAKDRGKKISVRVTVKAKDYAKASRTSKKVKIRR</sequence>
<dbReference type="EMBL" id="JACCBW010000001">
    <property type="protein sequence ID" value="NYE36035.1"/>
    <property type="molecule type" value="Genomic_DNA"/>
</dbReference>
<dbReference type="Gene3D" id="2.60.40.2700">
    <property type="match status" value="2"/>
</dbReference>
<dbReference type="Pfam" id="PF13583">
    <property type="entry name" value="Reprolysin_4"/>
    <property type="match status" value="1"/>
</dbReference>
<reference evidence="2 3" key="2">
    <citation type="submission" date="2020-08" db="EMBL/GenBank/DDBJ databases">
        <title>The Agave Microbiome: Exploring the role of microbial communities in plant adaptations to desert environments.</title>
        <authorList>
            <person name="Partida-Martinez L.P."/>
        </authorList>
    </citation>
    <scope>NUCLEOTIDE SEQUENCE [LARGE SCALE GENOMIC DNA]</scope>
    <source>
        <strain evidence="2 3">AT2.17</strain>
    </source>
</reference>
<evidence type="ECO:0008006" key="4">
    <source>
        <dbReference type="Google" id="ProtNLM"/>
    </source>
</evidence>
<dbReference type="SUPFAM" id="SSF55486">
    <property type="entry name" value="Metalloproteases ('zincins'), catalytic domain"/>
    <property type="match status" value="1"/>
</dbReference>
<name>A0A7Y9H137_9ACTN</name>